<dbReference type="RefSeq" id="WP_280309253.1">
    <property type="nucleotide sequence ID" value="NZ_JAPDIQ010000006.1"/>
</dbReference>
<dbReference type="CDD" id="cd03809">
    <property type="entry name" value="GT4_MtfB-like"/>
    <property type="match status" value="1"/>
</dbReference>
<evidence type="ECO:0000259" key="2">
    <source>
        <dbReference type="Pfam" id="PF00534"/>
    </source>
</evidence>
<gene>
    <name evidence="3" type="ORF">OMP44_14790</name>
</gene>
<dbReference type="EMBL" id="JAPDIQ010000006">
    <property type="protein sequence ID" value="MDH4764157.1"/>
    <property type="molecule type" value="Genomic_DNA"/>
</dbReference>
<accession>A0ABT6IJ54</accession>
<name>A0ABT6IJ54_9PSED</name>
<evidence type="ECO:0000313" key="3">
    <source>
        <dbReference type="EMBL" id="MDH4764157.1"/>
    </source>
</evidence>
<evidence type="ECO:0000313" key="4">
    <source>
        <dbReference type="Proteomes" id="UP001157461"/>
    </source>
</evidence>
<dbReference type="Gene3D" id="3.40.50.2000">
    <property type="entry name" value="Glycogen Phosphorylase B"/>
    <property type="match status" value="2"/>
</dbReference>
<dbReference type="InterPro" id="IPR001296">
    <property type="entry name" value="Glyco_trans_1"/>
</dbReference>
<organism evidence="3 4">
    <name type="scientific">Pseudomonas flavocrustae</name>
    <dbReference type="NCBI Taxonomy" id="2991719"/>
    <lineage>
        <taxon>Bacteria</taxon>
        <taxon>Pseudomonadati</taxon>
        <taxon>Pseudomonadota</taxon>
        <taxon>Gammaproteobacteria</taxon>
        <taxon>Pseudomonadales</taxon>
        <taxon>Pseudomonadaceae</taxon>
        <taxon>Pseudomonas</taxon>
    </lineage>
</organism>
<keyword evidence="4" id="KW-1185">Reference proteome</keyword>
<evidence type="ECO:0000256" key="1">
    <source>
        <dbReference type="ARBA" id="ARBA00022679"/>
    </source>
</evidence>
<sequence length="363" mass="40336">MRVGLDYRPVLAAPRSGIARQVRALDFHLSTLAMTTVTRFGCLPHGHPLRGQIEAPAADLVLNGQHRPQQRLSFEAAFLPSRLRETGMDVYIATANMGLPLGRVSGILQILLLHDLFQITEHNRHSSIWRAGAYRLIDWASISYSIYRASQIWTPSVFTAEEVIRRFPRARTQLRILPNLVDGTSDEAQPIEGLTPGYWLAIGTREPRKNIARLVTAWSEARRRTVVPDLVLLGAAEDLPPELRERPGLIYLDDLDEVRLKGLYQGADRLWQPSYAEGFGLPVVEALAVGTPVACARGSALDEVTPPWAPRFDAMDVPGLAALMITLAQPALREPIRGRSWATRFGAPAYHTRLAELLAELRS</sequence>
<reference evidence="3 4" key="1">
    <citation type="submission" date="2022-10" db="EMBL/GenBank/DDBJ databases">
        <title>A novel Pseudomonas species, isolated from Passiflora incarnata leaves.</title>
        <authorList>
            <person name="Cueva-Yesquen L.G."/>
            <person name="Fantinatti-Garboggini F."/>
        </authorList>
    </citation>
    <scope>NUCLEOTIDE SEQUENCE [LARGE SCALE GENOMIC DNA]</scope>
    <source>
        <strain evidence="3 4">CBMAI 2609</strain>
    </source>
</reference>
<dbReference type="PANTHER" id="PTHR46401:SF2">
    <property type="entry name" value="GLYCOSYLTRANSFERASE WBBK-RELATED"/>
    <property type="match status" value="1"/>
</dbReference>
<comment type="caution">
    <text evidence="3">The sequence shown here is derived from an EMBL/GenBank/DDBJ whole genome shotgun (WGS) entry which is preliminary data.</text>
</comment>
<proteinExistence type="predicted"/>
<dbReference type="Pfam" id="PF00534">
    <property type="entry name" value="Glycos_transf_1"/>
    <property type="match status" value="1"/>
</dbReference>
<dbReference type="Proteomes" id="UP001157461">
    <property type="component" value="Unassembled WGS sequence"/>
</dbReference>
<dbReference type="PANTHER" id="PTHR46401">
    <property type="entry name" value="GLYCOSYLTRANSFERASE WBBK-RELATED"/>
    <property type="match status" value="1"/>
</dbReference>
<keyword evidence="1" id="KW-0808">Transferase</keyword>
<dbReference type="SUPFAM" id="SSF53756">
    <property type="entry name" value="UDP-Glycosyltransferase/glycogen phosphorylase"/>
    <property type="match status" value="1"/>
</dbReference>
<protein>
    <submittedName>
        <fullName evidence="3">Glycosyltransferase family 4 protein</fullName>
    </submittedName>
</protein>
<feature type="domain" description="Glycosyl transferase family 1" evidence="2">
    <location>
        <begin position="195"/>
        <end position="304"/>
    </location>
</feature>